<organism evidence="2 3">
    <name type="scientific">Subtercola lobariae</name>
    <dbReference type="NCBI Taxonomy" id="1588641"/>
    <lineage>
        <taxon>Bacteria</taxon>
        <taxon>Bacillati</taxon>
        <taxon>Actinomycetota</taxon>
        <taxon>Actinomycetes</taxon>
        <taxon>Micrococcales</taxon>
        <taxon>Microbacteriaceae</taxon>
        <taxon>Subtercola</taxon>
    </lineage>
</organism>
<protein>
    <submittedName>
        <fullName evidence="2">NADPH:quinone reductase</fullName>
    </submittedName>
</protein>
<dbReference type="AlphaFoldDB" id="A0A917BDW9"/>
<dbReference type="Gene3D" id="3.40.50.720">
    <property type="entry name" value="NAD(P)-binding Rossmann-like Domain"/>
    <property type="match status" value="1"/>
</dbReference>
<dbReference type="PANTHER" id="PTHR43677">
    <property type="entry name" value="SHORT-CHAIN DEHYDROGENASE/REDUCTASE"/>
    <property type="match status" value="1"/>
</dbReference>
<dbReference type="SMART" id="SM00829">
    <property type="entry name" value="PKS_ER"/>
    <property type="match status" value="1"/>
</dbReference>
<feature type="domain" description="Enoyl reductase (ER)" evidence="1">
    <location>
        <begin position="7"/>
        <end position="317"/>
    </location>
</feature>
<name>A0A917BDW9_9MICO</name>
<accession>A0A917BDW9</accession>
<dbReference type="PANTHER" id="PTHR43677:SF11">
    <property type="entry name" value="ZINC-CONTAINING ALCOHOL DEHYDROGENASE"/>
    <property type="match status" value="1"/>
</dbReference>
<reference evidence="2 3" key="1">
    <citation type="journal article" date="2014" name="Int. J. Syst. Evol. Microbiol.">
        <title>Complete genome sequence of Corynebacterium casei LMG S-19264T (=DSM 44701T), isolated from a smear-ripened cheese.</title>
        <authorList>
            <consortium name="US DOE Joint Genome Institute (JGI-PGF)"/>
            <person name="Walter F."/>
            <person name="Albersmeier A."/>
            <person name="Kalinowski J."/>
            <person name="Ruckert C."/>
        </authorList>
    </citation>
    <scope>NUCLEOTIDE SEQUENCE [LARGE SCALE GENOMIC DNA]</scope>
    <source>
        <strain evidence="2 3">CGMCC 1.12976</strain>
    </source>
</reference>
<dbReference type="Pfam" id="PF00107">
    <property type="entry name" value="ADH_zinc_N"/>
    <property type="match status" value="1"/>
</dbReference>
<dbReference type="Gene3D" id="3.90.180.10">
    <property type="entry name" value="Medium-chain alcohol dehydrogenases, catalytic domain"/>
    <property type="match status" value="1"/>
</dbReference>
<dbReference type="InterPro" id="IPR051397">
    <property type="entry name" value="Zn-ADH-like_protein"/>
</dbReference>
<dbReference type="EMBL" id="BMGP01000007">
    <property type="protein sequence ID" value="GGF39341.1"/>
    <property type="molecule type" value="Genomic_DNA"/>
</dbReference>
<dbReference type="InterPro" id="IPR036291">
    <property type="entry name" value="NAD(P)-bd_dom_sf"/>
</dbReference>
<dbReference type="SUPFAM" id="SSF50129">
    <property type="entry name" value="GroES-like"/>
    <property type="match status" value="1"/>
</dbReference>
<comment type="caution">
    <text evidence="2">The sequence shown here is derived from an EMBL/GenBank/DDBJ whole genome shotgun (WGS) entry which is preliminary data.</text>
</comment>
<keyword evidence="3" id="KW-1185">Reference proteome</keyword>
<gene>
    <name evidence="2" type="ORF">GCM10011399_35280</name>
</gene>
<dbReference type="InterPro" id="IPR013149">
    <property type="entry name" value="ADH-like_C"/>
</dbReference>
<dbReference type="SUPFAM" id="SSF51735">
    <property type="entry name" value="NAD(P)-binding Rossmann-fold domains"/>
    <property type="match status" value="1"/>
</dbReference>
<sequence>MFAGVVTSFDSAPRYSRFTAPEASSEHDLVVNVLAAGLHPRVRSQASGSHYTSTDELPLIPGVDGVGRGADGLLRYFVLSDTTFGSMAEQTVIDTRRSVVLPDDSDPVAVAAAMNPAMSSWVALRQRISFSAGQNVLVLAATGSAGRIAVQVAKHFGAGQIVAVGRDAERLDALTHLGATDTVLLEGTPDDIAERIGRASTETDVVLDYLWGEPMAAALTAVVSNRADESRLLSWIEIGSVAGPVAPIPSAALRSCRLQIVGSGQGSVSPREIVAELPALAAAITDGTFDLTTRTYALSDIETAWADFEHTSERIVITPNS</sequence>
<evidence type="ECO:0000313" key="2">
    <source>
        <dbReference type="EMBL" id="GGF39341.1"/>
    </source>
</evidence>
<dbReference type="Proteomes" id="UP000598775">
    <property type="component" value="Unassembled WGS sequence"/>
</dbReference>
<dbReference type="RefSeq" id="WP_188680715.1">
    <property type="nucleotide sequence ID" value="NZ_BMGP01000007.1"/>
</dbReference>
<proteinExistence type="predicted"/>
<dbReference type="GO" id="GO:0016491">
    <property type="term" value="F:oxidoreductase activity"/>
    <property type="evidence" value="ECO:0007669"/>
    <property type="project" value="InterPro"/>
</dbReference>
<evidence type="ECO:0000313" key="3">
    <source>
        <dbReference type="Proteomes" id="UP000598775"/>
    </source>
</evidence>
<evidence type="ECO:0000259" key="1">
    <source>
        <dbReference type="SMART" id="SM00829"/>
    </source>
</evidence>
<dbReference type="InterPro" id="IPR011032">
    <property type="entry name" value="GroES-like_sf"/>
</dbReference>
<dbReference type="InterPro" id="IPR020843">
    <property type="entry name" value="ER"/>
</dbReference>